<feature type="binding site" evidence="2">
    <location>
        <position position="154"/>
    </location>
    <ligand>
        <name>CoA</name>
        <dbReference type="ChEBI" id="CHEBI:57287"/>
    </ligand>
</feature>
<dbReference type="InterPro" id="IPR008278">
    <property type="entry name" value="4-PPantetheinyl_Trfase_dom"/>
</dbReference>
<feature type="binding site" evidence="2">
    <location>
        <begin position="83"/>
        <end position="84"/>
    </location>
    <ligand>
        <name>CoA</name>
        <dbReference type="ChEBI" id="CHEBI:57287"/>
    </ligand>
</feature>
<dbReference type="KEGG" id="stri:C7M71_007730"/>
<keyword evidence="7" id="KW-1185">Reference proteome</keyword>
<evidence type="ECO:0000256" key="3">
    <source>
        <dbReference type="PIRSR" id="PIRSR603542-2"/>
    </source>
</evidence>
<gene>
    <name evidence="6" type="ORF">C7M71_007730</name>
</gene>
<comment type="cofactor">
    <cofactor evidence="3">
        <name>Mg(2+)</name>
        <dbReference type="ChEBI" id="CHEBI:18420"/>
    </cofactor>
</comment>
<dbReference type="RefSeq" id="WP_111493219.1">
    <property type="nucleotide sequence ID" value="NZ_CP031264.1"/>
</dbReference>
<proteinExistence type="predicted"/>
<dbReference type="PRINTS" id="PR01399">
    <property type="entry name" value="ENTSNTHTASED"/>
</dbReference>
<feature type="domain" description="4'-phosphopantetheinyl transferase N-terminal" evidence="5">
    <location>
        <begin position="27"/>
        <end position="93"/>
    </location>
</feature>
<dbReference type="EMBL" id="CP031264">
    <property type="protein sequence ID" value="AXI77346.1"/>
    <property type="molecule type" value="Genomic_DNA"/>
</dbReference>
<organism evidence="6 7">
    <name type="scientific">Peterkaempfera bronchialis</name>
    <dbReference type="NCBI Taxonomy" id="2126346"/>
    <lineage>
        <taxon>Bacteria</taxon>
        <taxon>Bacillati</taxon>
        <taxon>Actinomycetota</taxon>
        <taxon>Actinomycetes</taxon>
        <taxon>Kitasatosporales</taxon>
        <taxon>Streptomycetaceae</taxon>
        <taxon>Peterkaempfera</taxon>
    </lineage>
</organism>
<keyword evidence="3" id="KW-0460">Magnesium</keyword>
<accession>A0A345SUE1</accession>
<protein>
    <submittedName>
        <fullName evidence="6">4'-phosphopantetheinyl transferase</fullName>
    </submittedName>
</protein>
<evidence type="ECO:0000259" key="5">
    <source>
        <dbReference type="Pfam" id="PF17837"/>
    </source>
</evidence>
<feature type="binding site" evidence="2">
    <location>
        <position position="47"/>
    </location>
    <ligand>
        <name>CoA</name>
        <dbReference type="ChEBI" id="CHEBI:57287"/>
    </ligand>
</feature>
<dbReference type="InterPro" id="IPR041354">
    <property type="entry name" value="4PPT_N"/>
</dbReference>
<dbReference type="OrthoDB" id="8210607at2"/>
<feature type="domain" description="4'-phosphopantetheinyl transferase" evidence="4">
    <location>
        <begin position="102"/>
        <end position="178"/>
    </location>
</feature>
<evidence type="ECO:0000256" key="1">
    <source>
        <dbReference type="ARBA" id="ARBA00022679"/>
    </source>
</evidence>
<dbReference type="Proteomes" id="UP000249340">
    <property type="component" value="Chromosome"/>
</dbReference>
<evidence type="ECO:0000313" key="6">
    <source>
        <dbReference type="EMBL" id="AXI77346.1"/>
    </source>
</evidence>
<feature type="binding site" evidence="2">
    <location>
        <position position="105"/>
    </location>
    <ligand>
        <name>CoA</name>
        <dbReference type="ChEBI" id="CHEBI:57287"/>
    </ligand>
</feature>
<keyword evidence="3" id="KW-0479">Metal-binding</keyword>
<dbReference type="GO" id="GO:0009239">
    <property type="term" value="P:enterobactin biosynthetic process"/>
    <property type="evidence" value="ECO:0007669"/>
    <property type="project" value="InterPro"/>
</dbReference>
<sequence>MIETIVGPSVVSADTYEDVPDAPLFPEERAAVARAVDKRRLEYTTARVCARRALSQLGLPPSPIPSGPRGEPLWPPGVVGSITHCEGYRGAVVGRSAEIATLGIDAEPHLPLPDGVLEAISLPDERTRLRELTASVPEVAWDRLLFSAKESVYKAWFPLAKRWLDFDDALITADPGSGTFSARLLVPGPVAQAAGVTGFSGRWLVRDGLVLTAIVVPADEVCAAPERAA</sequence>
<dbReference type="InterPro" id="IPR037143">
    <property type="entry name" value="4-PPantetheinyl_Trfase_dom_sf"/>
</dbReference>
<dbReference type="GO" id="GO:0008897">
    <property type="term" value="F:holo-[acyl-carrier-protein] synthase activity"/>
    <property type="evidence" value="ECO:0007669"/>
    <property type="project" value="InterPro"/>
</dbReference>
<keyword evidence="1 6" id="KW-0808">Transferase</keyword>
<reference evidence="7" key="1">
    <citation type="submission" date="2018-07" db="EMBL/GenBank/DDBJ databases">
        <title>Streptacidiphilus bronchialis DSM 106435 chromosome.</title>
        <authorList>
            <person name="Batra D."/>
            <person name="Gulvik C.A."/>
        </authorList>
    </citation>
    <scope>NUCLEOTIDE SEQUENCE [LARGE SCALE GENOMIC DNA]</scope>
    <source>
        <strain evidence="7">DSM 106435</strain>
    </source>
</reference>
<dbReference type="Pfam" id="PF17837">
    <property type="entry name" value="4PPT_N"/>
    <property type="match status" value="1"/>
</dbReference>
<evidence type="ECO:0000256" key="2">
    <source>
        <dbReference type="PIRSR" id="PIRSR603542-1"/>
    </source>
</evidence>
<feature type="binding site" evidence="2">
    <location>
        <position position="39"/>
    </location>
    <ligand>
        <name>CoA</name>
        <dbReference type="ChEBI" id="CHEBI:57287"/>
    </ligand>
</feature>
<feature type="binding site" evidence="2">
    <location>
        <position position="150"/>
    </location>
    <ligand>
        <name>CoA</name>
        <dbReference type="ChEBI" id="CHEBI:57287"/>
    </ligand>
</feature>
<dbReference type="PANTHER" id="PTHR38096">
    <property type="entry name" value="ENTEROBACTIN SYNTHASE COMPONENT D"/>
    <property type="match status" value="1"/>
</dbReference>
<feature type="binding site" evidence="3">
    <location>
        <position position="106"/>
    </location>
    <ligand>
        <name>Mg(2+)</name>
        <dbReference type="ChEBI" id="CHEBI:18420"/>
    </ligand>
</feature>
<evidence type="ECO:0000259" key="4">
    <source>
        <dbReference type="Pfam" id="PF01648"/>
    </source>
</evidence>
<feature type="binding site" evidence="3">
    <location>
        <position position="105"/>
    </location>
    <ligand>
        <name>Mg(2+)</name>
        <dbReference type="ChEBI" id="CHEBI:18420"/>
    </ligand>
</feature>
<dbReference type="SUPFAM" id="SSF56214">
    <property type="entry name" value="4'-phosphopantetheinyl transferase"/>
    <property type="match status" value="1"/>
</dbReference>
<dbReference type="GO" id="GO:0000287">
    <property type="term" value="F:magnesium ion binding"/>
    <property type="evidence" value="ECO:0007669"/>
    <property type="project" value="InterPro"/>
</dbReference>
<dbReference type="Pfam" id="PF01648">
    <property type="entry name" value="ACPS"/>
    <property type="match status" value="1"/>
</dbReference>
<dbReference type="InterPro" id="IPR003542">
    <property type="entry name" value="Enbac_synth_compD-like"/>
</dbReference>
<dbReference type="Gene3D" id="3.90.470.20">
    <property type="entry name" value="4'-phosphopantetheinyl transferase domain"/>
    <property type="match status" value="1"/>
</dbReference>
<name>A0A345SUE1_9ACTN</name>
<dbReference type="PANTHER" id="PTHR38096:SF1">
    <property type="entry name" value="ENTEROBACTIN SYNTHASE COMPONENT D"/>
    <property type="match status" value="1"/>
</dbReference>
<evidence type="ECO:0000313" key="7">
    <source>
        <dbReference type="Proteomes" id="UP000249340"/>
    </source>
</evidence>
<dbReference type="AlphaFoldDB" id="A0A345SUE1"/>
<feature type="binding site" evidence="3">
    <location>
        <position position="107"/>
    </location>
    <ligand>
        <name>Mg(2+)</name>
        <dbReference type="ChEBI" id="CHEBI:18420"/>
    </ligand>
</feature>
<feature type="binding site" evidence="2">
    <location>
        <position position="164"/>
    </location>
    <ligand>
        <name>CoA</name>
        <dbReference type="ChEBI" id="CHEBI:57287"/>
    </ligand>
</feature>
<dbReference type="GO" id="GO:0005886">
    <property type="term" value="C:plasma membrane"/>
    <property type="evidence" value="ECO:0007669"/>
    <property type="project" value="TreeGrafter"/>
</dbReference>
<dbReference type="GO" id="GO:0009366">
    <property type="term" value="C:enterobactin synthetase complex"/>
    <property type="evidence" value="ECO:0007669"/>
    <property type="project" value="InterPro"/>
</dbReference>